<evidence type="ECO:0000313" key="2">
    <source>
        <dbReference type="Proteomes" id="UP000010931"/>
    </source>
</evidence>
<dbReference type="AlphaFoldDB" id="L7F8C0"/>
<dbReference type="Proteomes" id="UP000010931">
    <property type="component" value="Unassembled WGS sequence"/>
</dbReference>
<gene>
    <name evidence="1" type="ORF">STRTUCAR8_02924</name>
</gene>
<comment type="caution">
    <text evidence="1">The sequence shown here is derived from an EMBL/GenBank/DDBJ whole genome shotgun (WGS) entry which is preliminary data.</text>
</comment>
<protein>
    <submittedName>
        <fullName evidence="1">Uncharacterized protein</fullName>
    </submittedName>
</protein>
<name>L7F8C0_STRT8</name>
<sequence length="119" mass="11760">AGVLARVVDGAAAGVGDLLYSGSAVEFLLAVEASHVQRRLLAARAFGVAGRLHDLAVATPLRPGAVGGLGQTFVVGVGPAGAALVVVILLPRVAVAVGVVLEDGGDHVLAEPVGDRSRP</sequence>
<reference evidence="1 2" key="1">
    <citation type="journal article" date="2011" name="Plasmid">
        <title>Streptomyces turgidiscabies Car8 contains a modular pathogenicity island that shares virulence genes with other actinobacterial plant pathogens.</title>
        <authorList>
            <person name="Huguet-Tapia J.C."/>
            <person name="Badger J.H."/>
            <person name="Loria R."/>
            <person name="Pettis G.S."/>
        </authorList>
    </citation>
    <scope>NUCLEOTIDE SEQUENCE [LARGE SCALE GENOMIC DNA]</scope>
    <source>
        <strain evidence="1 2">Car8</strain>
    </source>
</reference>
<keyword evidence="2" id="KW-1185">Reference proteome</keyword>
<dbReference type="EMBL" id="AEJB01000288">
    <property type="protein sequence ID" value="ELP67369.1"/>
    <property type="molecule type" value="Genomic_DNA"/>
</dbReference>
<organism evidence="1 2">
    <name type="scientific">Streptomyces turgidiscabies (strain Car8)</name>
    <dbReference type="NCBI Taxonomy" id="698760"/>
    <lineage>
        <taxon>Bacteria</taxon>
        <taxon>Bacillati</taxon>
        <taxon>Actinomycetota</taxon>
        <taxon>Actinomycetes</taxon>
        <taxon>Kitasatosporales</taxon>
        <taxon>Streptomycetaceae</taxon>
        <taxon>Streptomyces</taxon>
    </lineage>
</organism>
<proteinExistence type="predicted"/>
<accession>L7F8C0</accession>
<feature type="non-terminal residue" evidence="1">
    <location>
        <position position="1"/>
    </location>
</feature>
<evidence type="ECO:0000313" key="1">
    <source>
        <dbReference type="EMBL" id="ELP67369.1"/>
    </source>
</evidence>